<organism evidence="5">
    <name type="scientific">mine drainage metagenome</name>
    <dbReference type="NCBI Taxonomy" id="410659"/>
    <lineage>
        <taxon>unclassified sequences</taxon>
        <taxon>metagenomes</taxon>
        <taxon>ecological metagenomes</taxon>
    </lineage>
</organism>
<dbReference type="GO" id="GO:0020037">
    <property type="term" value="F:heme binding"/>
    <property type="evidence" value="ECO:0007669"/>
    <property type="project" value="InterPro"/>
</dbReference>
<sequence length="73" mass="7248">MGGGTFAGGNLGPDLTHLASRGTIAAGLLPNSVAADSAWIVGAQALKPGCSMPSLHLSTQELKTVVAYLGSLK</sequence>
<dbReference type="SUPFAM" id="SSF46626">
    <property type="entry name" value="Cytochrome c"/>
    <property type="match status" value="1"/>
</dbReference>
<proteinExistence type="predicted"/>
<comment type="caution">
    <text evidence="5">The sequence shown here is derived from an EMBL/GenBank/DDBJ whole genome shotgun (WGS) entry which is preliminary data.</text>
</comment>
<evidence type="ECO:0000259" key="4">
    <source>
        <dbReference type="Pfam" id="PF00034"/>
    </source>
</evidence>
<name>A0A1J5PSU0_9ZZZZ</name>
<reference evidence="5" key="1">
    <citation type="submission" date="2016-10" db="EMBL/GenBank/DDBJ databases">
        <title>Sequence of Gallionella enrichment culture.</title>
        <authorList>
            <person name="Poehlein A."/>
            <person name="Muehling M."/>
            <person name="Daniel R."/>
        </authorList>
    </citation>
    <scope>NUCLEOTIDE SEQUENCE</scope>
</reference>
<keyword evidence="2" id="KW-0479">Metal-binding</keyword>
<evidence type="ECO:0000256" key="3">
    <source>
        <dbReference type="ARBA" id="ARBA00023004"/>
    </source>
</evidence>
<dbReference type="AlphaFoldDB" id="A0A1J5PSU0"/>
<evidence type="ECO:0000256" key="2">
    <source>
        <dbReference type="ARBA" id="ARBA00022723"/>
    </source>
</evidence>
<evidence type="ECO:0000313" key="5">
    <source>
        <dbReference type="EMBL" id="OIQ68355.1"/>
    </source>
</evidence>
<evidence type="ECO:0000256" key="1">
    <source>
        <dbReference type="ARBA" id="ARBA00022617"/>
    </source>
</evidence>
<gene>
    <name evidence="5" type="ORF">GALL_500570</name>
</gene>
<keyword evidence="1" id="KW-0349">Heme</keyword>
<dbReference type="EMBL" id="MLJW01005358">
    <property type="protein sequence ID" value="OIQ68355.1"/>
    <property type="molecule type" value="Genomic_DNA"/>
</dbReference>
<dbReference type="InterPro" id="IPR036909">
    <property type="entry name" value="Cyt_c-like_dom_sf"/>
</dbReference>
<accession>A0A1J5PSU0</accession>
<dbReference type="Gene3D" id="1.10.760.10">
    <property type="entry name" value="Cytochrome c-like domain"/>
    <property type="match status" value="1"/>
</dbReference>
<dbReference type="Pfam" id="PF00034">
    <property type="entry name" value="Cytochrom_C"/>
    <property type="match status" value="1"/>
</dbReference>
<dbReference type="GO" id="GO:0009055">
    <property type="term" value="F:electron transfer activity"/>
    <property type="evidence" value="ECO:0007669"/>
    <property type="project" value="InterPro"/>
</dbReference>
<protein>
    <recommendedName>
        <fullName evidence="4">Cytochrome c domain-containing protein</fullName>
    </recommendedName>
</protein>
<keyword evidence="3" id="KW-0408">Iron</keyword>
<dbReference type="GO" id="GO:0046872">
    <property type="term" value="F:metal ion binding"/>
    <property type="evidence" value="ECO:0007669"/>
    <property type="project" value="UniProtKB-KW"/>
</dbReference>
<feature type="domain" description="Cytochrome c" evidence="4">
    <location>
        <begin position="8"/>
        <end position="73"/>
    </location>
</feature>
<dbReference type="InterPro" id="IPR009056">
    <property type="entry name" value="Cyt_c-like_dom"/>
</dbReference>